<keyword evidence="4" id="KW-1185">Reference proteome</keyword>
<dbReference type="Proteomes" id="UP000789423">
    <property type="component" value="Unassembled WGS sequence"/>
</dbReference>
<dbReference type="EMBL" id="CAKJTI010000001">
    <property type="protein sequence ID" value="CAG9610903.1"/>
    <property type="molecule type" value="Genomic_DNA"/>
</dbReference>
<protein>
    <submittedName>
        <fullName evidence="3">HTH-type transcriptional regulator MhqR</fullName>
    </submittedName>
</protein>
<evidence type="ECO:0000313" key="3">
    <source>
        <dbReference type="EMBL" id="CAG9610903.1"/>
    </source>
</evidence>
<evidence type="ECO:0000259" key="2">
    <source>
        <dbReference type="PROSITE" id="PS50995"/>
    </source>
</evidence>
<dbReference type="Pfam" id="PF01047">
    <property type="entry name" value="MarR"/>
    <property type="match status" value="1"/>
</dbReference>
<sequence>MHYNMCKYYKKGSRTVNEKREALILDLSISFRKMIRLLQNDINELFSEHMPWNEFSVLRALYWKSPQMASQIASEVNVTSSHITAVTDRLVRKGLVTRKRSDSDRRIVYLEITDTGKDVAEKLENVRKEYYREKFQDWSDQEIEMVLELFGRVL</sequence>
<dbReference type="InterPro" id="IPR039422">
    <property type="entry name" value="MarR/SlyA-like"/>
</dbReference>
<gene>
    <name evidence="3" type="primary">mhqR_1</name>
    <name evidence="3" type="ORF">BACCIP111899_00075</name>
</gene>
<proteinExistence type="predicted"/>
<dbReference type="InterPro" id="IPR000835">
    <property type="entry name" value="HTH_MarR-typ"/>
</dbReference>
<dbReference type="PANTHER" id="PTHR33164">
    <property type="entry name" value="TRANSCRIPTIONAL REGULATOR, MARR FAMILY"/>
    <property type="match status" value="1"/>
</dbReference>
<dbReference type="PANTHER" id="PTHR33164:SF67">
    <property type="entry name" value="TRANSCRIPTIONAL REGULATOR, MARR FAMILY"/>
    <property type="match status" value="1"/>
</dbReference>
<dbReference type="InterPro" id="IPR036388">
    <property type="entry name" value="WH-like_DNA-bd_sf"/>
</dbReference>
<dbReference type="PROSITE" id="PS50995">
    <property type="entry name" value="HTH_MARR_2"/>
    <property type="match status" value="1"/>
</dbReference>
<organism evidence="3 4">
    <name type="scientific">Bacillus rhizoplanae</name>
    <dbReference type="NCBI Taxonomy" id="2880966"/>
    <lineage>
        <taxon>Bacteria</taxon>
        <taxon>Bacillati</taxon>
        <taxon>Bacillota</taxon>
        <taxon>Bacilli</taxon>
        <taxon>Bacillales</taxon>
        <taxon>Bacillaceae</taxon>
        <taxon>Bacillus</taxon>
    </lineage>
</organism>
<keyword evidence="1" id="KW-0238">DNA-binding</keyword>
<feature type="domain" description="HTH marR-type" evidence="2">
    <location>
        <begin position="20"/>
        <end position="154"/>
    </location>
</feature>
<name>A0ABM8Y5H6_9BACI</name>
<dbReference type="PRINTS" id="PR00598">
    <property type="entry name" value="HTHMARR"/>
</dbReference>
<evidence type="ECO:0000256" key="1">
    <source>
        <dbReference type="ARBA" id="ARBA00023125"/>
    </source>
</evidence>
<reference evidence="3 4" key="1">
    <citation type="submission" date="2021-10" db="EMBL/GenBank/DDBJ databases">
        <authorList>
            <person name="Criscuolo A."/>
        </authorList>
    </citation>
    <scope>NUCLEOTIDE SEQUENCE [LARGE SCALE GENOMIC DNA]</scope>
    <source>
        <strain evidence="4">CIP 111899</strain>
    </source>
</reference>
<dbReference type="SMART" id="SM00347">
    <property type="entry name" value="HTH_MARR"/>
    <property type="match status" value="1"/>
</dbReference>
<accession>A0ABM8Y5H6</accession>
<dbReference type="InterPro" id="IPR036390">
    <property type="entry name" value="WH_DNA-bd_sf"/>
</dbReference>
<comment type="caution">
    <text evidence="3">The sequence shown here is derived from an EMBL/GenBank/DDBJ whole genome shotgun (WGS) entry which is preliminary data.</text>
</comment>
<dbReference type="Gene3D" id="1.10.10.10">
    <property type="entry name" value="Winged helix-like DNA-binding domain superfamily/Winged helix DNA-binding domain"/>
    <property type="match status" value="1"/>
</dbReference>
<dbReference type="SUPFAM" id="SSF46785">
    <property type="entry name" value="Winged helix' DNA-binding domain"/>
    <property type="match status" value="1"/>
</dbReference>
<evidence type="ECO:0000313" key="4">
    <source>
        <dbReference type="Proteomes" id="UP000789423"/>
    </source>
</evidence>